<evidence type="ECO:0000256" key="3">
    <source>
        <dbReference type="ARBA" id="ARBA00022840"/>
    </source>
</evidence>
<dbReference type="AlphaFoldDB" id="A0A2A9CTP9"/>
<dbReference type="InterPro" id="IPR051782">
    <property type="entry name" value="ABC_Transporter_VariousFunc"/>
</dbReference>
<dbReference type="EMBL" id="PDJC01000001">
    <property type="protein sequence ID" value="PFG17521.1"/>
    <property type="molecule type" value="Genomic_DNA"/>
</dbReference>
<protein>
    <submittedName>
        <fullName evidence="5">ABC-2 type transport system ATP-binding protein</fullName>
    </submittedName>
</protein>
<dbReference type="PROSITE" id="PS50893">
    <property type="entry name" value="ABC_TRANSPORTER_2"/>
    <property type="match status" value="1"/>
</dbReference>
<sequence>MSDYALRLDGVRVQRGSFELQVDLELPEGYIMGLVGPNGAGKTTTIRTILGMLTPAAGTVEVLGQRLPAPAGLREQIGVVLDQASLVEQWRLTQVEQALAPFYQAWDRNGYADLLKRFGLSPSARVGELSRGMSMKLQVAIALSHGARLLVLDEPTSGLDPVARDELTGILGEFLVSERHSVLFSTHITSDLERVADQITFLHEGRVWFSGATDDLRDAYRLVRTGPDGIDPAIIECHGLRRSPTTAEALVPSAEVGLLGSGAVVERPSLDQIVVHLASKEVVA</sequence>
<dbReference type="InterPro" id="IPR003593">
    <property type="entry name" value="AAA+_ATPase"/>
</dbReference>
<dbReference type="GO" id="GO:0005524">
    <property type="term" value="F:ATP binding"/>
    <property type="evidence" value="ECO:0007669"/>
    <property type="project" value="UniProtKB-KW"/>
</dbReference>
<evidence type="ECO:0000313" key="6">
    <source>
        <dbReference type="Proteomes" id="UP000226079"/>
    </source>
</evidence>
<feature type="domain" description="ABC transporter" evidence="4">
    <location>
        <begin position="6"/>
        <end position="229"/>
    </location>
</feature>
<evidence type="ECO:0000259" key="4">
    <source>
        <dbReference type="PROSITE" id="PS50893"/>
    </source>
</evidence>
<comment type="caution">
    <text evidence="5">The sequence shown here is derived from an EMBL/GenBank/DDBJ whole genome shotgun (WGS) entry which is preliminary data.</text>
</comment>
<gene>
    <name evidence="5" type="ORF">ATK74_2094</name>
</gene>
<evidence type="ECO:0000256" key="2">
    <source>
        <dbReference type="ARBA" id="ARBA00022741"/>
    </source>
</evidence>
<keyword evidence="2" id="KW-0547">Nucleotide-binding</keyword>
<accession>A0A2A9CTP9</accession>
<dbReference type="SMART" id="SM00382">
    <property type="entry name" value="AAA"/>
    <property type="match status" value="1"/>
</dbReference>
<dbReference type="PANTHER" id="PTHR42939">
    <property type="entry name" value="ABC TRANSPORTER ATP-BINDING PROTEIN ALBC-RELATED"/>
    <property type="match status" value="1"/>
</dbReference>
<dbReference type="GO" id="GO:0016887">
    <property type="term" value="F:ATP hydrolysis activity"/>
    <property type="evidence" value="ECO:0007669"/>
    <property type="project" value="InterPro"/>
</dbReference>
<dbReference type="Proteomes" id="UP000226079">
    <property type="component" value="Unassembled WGS sequence"/>
</dbReference>
<proteinExistence type="predicted"/>
<evidence type="ECO:0000313" key="5">
    <source>
        <dbReference type="EMBL" id="PFG17521.1"/>
    </source>
</evidence>
<evidence type="ECO:0000256" key="1">
    <source>
        <dbReference type="ARBA" id="ARBA00022448"/>
    </source>
</evidence>
<dbReference type="RefSeq" id="WP_098460941.1">
    <property type="nucleotide sequence ID" value="NZ_PDJC01000001.1"/>
</dbReference>
<dbReference type="OrthoDB" id="9804819at2"/>
<dbReference type="PANTHER" id="PTHR42939:SF3">
    <property type="entry name" value="ABC TRANSPORTER ATP-BINDING COMPONENT"/>
    <property type="match status" value="1"/>
</dbReference>
<dbReference type="SUPFAM" id="SSF52540">
    <property type="entry name" value="P-loop containing nucleoside triphosphate hydrolases"/>
    <property type="match status" value="1"/>
</dbReference>
<keyword evidence="6" id="KW-1185">Reference proteome</keyword>
<dbReference type="InterPro" id="IPR027417">
    <property type="entry name" value="P-loop_NTPase"/>
</dbReference>
<keyword evidence="3 5" id="KW-0067">ATP-binding</keyword>
<dbReference type="Gene3D" id="3.40.50.300">
    <property type="entry name" value="P-loop containing nucleotide triphosphate hydrolases"/>
    <property type="match status" value="1"/>
</dbReference>
<organism evidence="5 6">
    <name type="scientific">Propionicimonas paludicola</name>
    <dbReference type="NCBI Taxonomy" id="185243"/>
    <lineage>
        <taxon>Bacteria</taxon>
        <taxon>Bacillati</taxon>
        <taxon>Actinomycetota</taxon>
        <taxon>Actinomycetes</taxon>
        <taxon>Propionibacteriales</taxon>
        <taxon>Nocardioidaceae</taxon>
        <taxon>Propionicimonas</taxon>
    </lineage>
</organism>
<dbReference type="CDD" id="cd03230">
    <property type="entry name" value="ABC_DR_subfamily_A"/>
    <property type="match status" value="1"/>
</dbReference>
<name>A0A2A9CTP9_9ACTN</name>
<reference evidence="5 6" key="1">
    <citation type="submission" date="2017-10" db="EMBL/GenBank/DDBJ databases">
        <title>Sequencing the genomes of 1000 actinobacteria strains.</title>
        <authorList>
            <person name="Klenk H.-P."/>
        </authorList>
    </citation>
    <scope>NUCLEOTIDE SEQUENCE [LARGE SCALE GENOMIC DNA]</scope>
    <source>
        <strain evidence="5 6">DSM 15597</strain>
    </source>
</reference>
<keyword evidence="1" id="KW-0813">Transport</keyword>
<dbReference type="Pfam" id="PF00005">
    <property type="entry name" value="ABC_tran"/>
    <property type="match status" value="1"/>
</dbReference>
<dbReference type="InterPro" id="IPR003439">
    <property type="entry name" value="ABC_transporter-like_ATP-bd"/>
</dbReference>